<dbReference type="AlphaFoldDB" id="A0A1M4WKL8"/>
<keyword evidence="1" id="KW-0812">Transmembrane</keyword>
<evidence type="ECO:0000313" key="3">
    <source>
        <dbReference type="Proteomes" id="UP000184346"/>
    </source>
</evidence>
<feature type="transmembrane region" description="Helical" evidence="1">
    <location>
        <begin position="378"/>
        <end position="397"/>
    </location>
</feature>
<feature type="transmembrane region" description="Helical" evidence="1">
    <location>
        <begin position="122"/>
        <end position="144"/>
    </location>
</feature>
<evidence type="ECO:0000256" key="1">
    <source>
        <dbReference type="SAM" id="Phobius"/>
    </source>
</evidence>
<feature type="transmembrane region" description="Helical" evidence="1">
    <location>
        <begin position="438"/>
        <end position="458"/>
    </location>
</feature>
<feature type="transmembrane region" description="Helical" evidence="1">
    <location>
        <begin position="275"/>
        <end position="291"/>
    </location>
</feature>
<feature type="transmembrane region" description="Helical" evidence="1">
    <location>
        <begin position="351"/>
        <end position="371"/>
    </location>
</feature>
<dbReference type="STRING" id="1121942.SAMN02745148_01235"/>
<keyword evidence="1" id="KW-0472">Membrane</keyword>
<feature type="transmembrane region" description="Helical" evidence="1">
    <location>
        <begin position="174"/>
        <end position="198"/>
    </location>
</feature>
<feature type="transmembrane region" description="Helical" evidence="1">
    <location>
        <begin position="52"/>
        <end position="71"/>
    </location>
</feature>
<dbReference type="Proteomes" id="UP000184346">
    <property type="component" value="Unassembled WGS sequence"/>
</dbReference>
<gene>
    <name evidence="2" type="ORF">SAMN02745148_01235</name>
</gene>
<feature type="transmembrane region" description="Helical" evidence="1">
    <location>
        <begin position="248"/>
        <end position="269"/>
    </location>
</feature>
<feature type="transmembrane region" description="Helical" evidence="1">
    <location>
        <begin position="312"/>
        <end position="331"/>
    </location>
</feature>
<sequence length="462" mass="49543">MTRRMGALLLAGVMLASLAGLVLDSAWAHGLASVLLGGYLLSQHGRLSSMALGLLSFAAITTAIALWRLDAPWPLLGEAMERFAFFATFVAALSLLRLPAYRSRLVRRCGQAMLHQSPARRYPILSLGAGLFGVILNIGVLNLFAGMIEKSNTLAAANGRQWVQKARRRRMLMALLRGFALAPLISPMGIGVAVILASMPSVLWRDLAPYAYGAALVIFLIGWLVDQLTGPHPPRRHPPSPTPSLRPLGGFCLLLLGIVLLVFTLAYLLDVRLPIATLVGAPLASWVWLAWQRRRLGTLGVIPAAVTFYRQLPWLLGPLGSEVVVLGSAGYAGHLWVALSDPQVLADSLTWLVPLGAWNAIFAMLMVLITAQVGLNPIVSVTLLAGLLPALGIPGLTPPLIGVSLMVGWALALMSSPLTASMLILSRFTGVSSWRIGYRWNGLFMLGVIPAMVAWFLLANGT</sequence>
<reference evidence="2 3" key="1">
    <citation type="submission" date="2016-11" db="EMBL/GenBank/DDBJ databases">
        <authorList>
            <person name="Jaros S."/>
            <person name="Januszkiewicz K."/>
            <person name="Wedrychowicz H."/>
        </authorList>
    </citation>
    <scope>NUCLEOTIDE SEQUENCE [LARGE SCALE GENOMIC DNA]</scope>
    <source>
        <strain evidence="2 3">DSM 19980</strain>
    </source>
</reference>
<feature type="transmembrane region" description="Helical" evidence="1">
    <location>
        <begin position="210"/>
        <end position="228"/>
    </location>
</feature>
<organism evidence="2 3">
    <name type="scientific">Modicisalibacter ilicicola DSM 19980</name>
    <dbReference type="NCBI Taxonomy" id="1121942"/>
    <lineage>
        <taxon>Bacteria</taxon>
        <taxon>Pseudomonadati</taxon>
        <taxon>Pseudomonadota</taxon>
        <taxon>Gammaproteobacteria</taxon>
        <taxon>Oceanospirillales</taxon>
        <taxon>Halomonadaceae</taxon>
        <taxon>Modicisalibacter</taxon>
    </lineage>
</organism>
<keyword evidence="1" id="KW-1133">Transmembrane helix</keyword>
<keyword evidence="3" id="KW-1185">Reference proteome</keyword>
<proteinExistence type="predicted"/>
<feature type="transmembrane region" description="Helical" evidence="1">
    <location>
        <begin position="83"/>
        <end position="102"/>
    </location>
</feature>
<evidence type="ECO:0000313" key="2">
    <source>
        <dbReference type="EMBL" id="SHE81737.1"/>
    </source>
</evidence>
<feature type="transmembrane region" description="Helical" evidence="1">
    <location>
        <begin position="403"/>
        <end position="426"/>
    </location>
</feature>
<accession>A0A1M4WKL8</accession>
<dbReference type="RefSeq" id="WP_245791857.1">
    <property type="nucleotide sequence ID" value="NZ_FQUJ01000004.1"/>
</dbReference>
<protein>
    <submittedName>
        <fullName evidence="2">Uncharacterized protein</fullName>
    </submittedName>
</protein>
<name>A0A1M4WKL8_9GAMM</name>
<dbReference type="EMBL" id="FQUJ01000004">
    <property type="protein sequence ID" value="SHE81737.1"/>
    <property type="molecule type" value="Genomic_DNA"/>
</dbReference>